<name>A0A812LE94_9DINO</name>
<proteinExistence type="inferred from homology"/>
<evidence type="ECO:0000313" key="8">
    <source>
        <dbReference type="EMBL" id="CAE7243416.1"/>
    </source>
</evidence>
<dbReference type="PRINTS" id="PR00459">
    <property type="entry name" value="ASPEROXIDASE"/>
</dbReference>
<comment type="similarity">
    <text evidence="6">Belongs to the peroxidase family.</text>
</comment>
<dbReference type="Gene3D" id="1.10.420.10">
    <property type="entry name" value="Peroxidase, domain 2"/>
    <property type="match status" value="1"/>
</dbReference>
<dbReference type="InterPro" id="IPR010255">
    <property type="entry name" value="Haem_peroxidase_sf"/>
</dbReference>
<feature type="domain" description="Plant heme peroxidase family profile" evidence="7">
    <location>
        <begin position="113"/>
        <end position="181"/>
    </location>
</feature>
<dbReference type="PROSITE" id="PS00436">
    <property type="entry name" value="PEROXIDASE_2"/>
    <property type="match status" value="1"/>
</dbReference>
<evidence type="ECO:0000256" key="6">
    <source>
        <dbReference type="RuleBase" id="RU004241"/>
    </source>
</evidence>
<dbReference type="InterPro" id="IPR002016">
    <property type="entry name" value="Haem_peroxidase"/>
</dbReference>
<dbReference type="Gene3D" id="1.10.520.10">
    <property type="match status" value="1"/>
</dbReference>
<dbReference type="EMBL" id="CAJNDS010001001">
    <property type="protein sequence ID" value="CAE7243416.1"/>
    <property type="molecule type" value="Genomic_DNA"/>
</dbReference>
<keyword evidence="2" id="KW-0349">Heme</keyword>
<keyword evidence="9" id="KW-1185">Reference proteome</keyword>
<dbReference type="Proteomes" id="UP000604046">
    <property type="component" value="Unassembled WGS sequence"/>
</dbReference>
<evidence type="ECO:0000256" key="5">
    <source>
        <dbReference type="ARBA" id="ARBA00023004"/>
    </source>
</evidence>
<dbReference type="AlphaFoldDB" id="A0A812LE94"/>
<evidence type="ECO:0000256" key="2">
    <source>
        <dbReference type="ARBA" id="ARBA00022617"/>
    </source>
</evidence>
<evidence type="ECO:0000256" key="3">
    <source>
        <dbReference type="ARBA" id="ARBA00022723"/>
    </source>
</evidence>
<comment type="caution">
    <text evidence="8">The sequence shown here is derived from an EMBL/GenBank/DDBJ whole genome shotgun (WGS) entry which is preliminary data.</text>
</comment>
<organism evidence="8 9">
    <name type="scientific">Symbiodinium natans</name>
    <dbReference type="NCBI Taxonomy" id="878477"/>
    <lineage>
        <taxon>Eukaryota</taxon>
        <taxon>Sar</taxon>
        <taxon>Alveolata</taxon>
        <taxon>Dinophyceae</taxon>
        <taxon>Suessiales</taxon>
        <taxon>Symbiodiniaceae</taxon>
        <taxon>Symbiodinium</taxon>
    </lineage>
</organism>
<dbReference type="GO" id="GO:0034599">
    <property type="term" value="P:cellular response to oxidative stress"/>
    <property type="evidence" value="ECO:0007669"/>
    <property type="project" value="InterPro"/>
</dbReference>
<dbReference type="GO" id="GO:0000302">
    <property type="term" value="P:response to reactive oxygen species"/>
    <property type="evidence" value="ECO:0007669"/>
    <property type="project" value="TreeGrafter"/>
</dbReference>
<dbReference type="PROSITE" id="PS50873">
    <property type="entry name" value="PEROXIDASE_4"/>
    <property type="match status" value="1"/>
</dbReference>
<gene>
    <name evidence="8" type="primary">APX3</name>
    <name evidence="8" type="ORF">SNAT2548_LOCUS11281</name>
</gene>
<evidence type="ECO:0000259" key="7">
    <source>
        <dbReference type="PROSITE" id="PS50873"/>
    </source>
</evidence>
<dbReference type="SUPFAM" id="SSF48113">
    <property type="entry name" value="Heme-dependent peroxidases"/>
    <property type="match status" value="1"/>
</dbReference>
<dbReference type="Pfam" id="PF00141">
    <property type="entry name" value="peroxidase"/>
    <property type="match status" value="1"/>
</dbReference>
<dbReference type="PANTHER" id="PTHR31356">
    <property type="entry name" value="THYLAKOID LUMENAL 29 KDA PROTEIN, CHLOROPLASTIC-RELATED"/>
    <property type="match status" value="1"/>
</dbReference>
<dbReference type="InterPro" id="IPR002207">
    <property type="entry name" value="Peroxidase_I"/>
</dbReference>
<protein>
    <submittedName>
        <fullName evidence="8">APX3 protein</fullName>
    </submittedName>
</protein>
<dbReference type="PANTHER" id="PTHR31356:SF36">
    <property type="entry name" value="L-ASCORBATE PEROXIDASE 3"/>
    <property type="match status" value="1"/>
</dbReference>
<dbReference type="GO" id="GO:0046872">
    <property type="term" value="F:metal ion binding"/>
    <property type="evidence" value="ECO:0007669"/>
    <property type="project" value="UniProtKB-KW"/>
</dbReference>
<dbReference type="OrthoDB" id="2113341at2759"/>
<evidence type="ECO:0000313" key="9">
    <source>
        <dbReference type="Proteomes" id="UP000604046"/>
    </source>
</evidence>
<dbReference type="InterPro" id="IPR019794">
    <property type="entry name" value="Peroxidases_AS"/>
</dbReference>
<keyword evidence="5" id="KW-0408">Iron</keyword>
<dbReference type="InterPro" id="IPR044831">
    <property type="entry name" value="Ccp1-like"/>
</dbReference>
<sequence>MQIRKGDSIVEVNGTTSDVAQMLDKCKTDVELELTLCRCLNYDHLVADLETLIAAKSCGPILIRLSWHDAGVFNGADGCPNAAMRLAGSGEHAMAANAGLPQVALALLGPITEKYVPRLISHADLWALAANVSIKAMGGPDVPTRFGRLDAHRASDGVSSAEGRLPDGDKDAKHIRDIFAP</sequence>
<dbReference type="GO" id="GO:0020037">
    <property type="term" value="F:heme binding"/>
    <property type="evidence" value="ECO:0007669"/>
    <property type="project" value="InterPro"/>
</dbReference>
<dbReference type="GO" id="GO:0042744">
    <property type="term" value="P:hydrogen peroxide catabolic process"/>
    <property type="evidence" value="ECO:0007669"/>
    <property type="project" value="TreeGrafter"/>
</dbReference>
<keyword evidence="4" id="KW-0560">Oxidoreductase</keyword>
<evidence type="ECO:0000256" key="1">
    <source>
        <dbReference type="ARBA" id="ARBA00022559"/>
    </source>
</evidence>
<keyword evidence="3" id="KW-0479">Metal-binding</keyword>
<accession>A0A812LE94</accession>
<dbReference type="GO" id="GO:0004601">
    <property type="term" value="F:peroxidase activity"/>
    <property type="evidence" value="ECO:0007669"/>
    <property type="project" value="UniProtKB-KW"/>
</dbReference>
<reference evidence="8" key="1">
    <citation type="submission" date="2021-02" db="EMBL/GenBank/DDBJ databases">
        <authorList>
            <person name="Dougan E. K."/>
            <person name="Rhodes N."/>
            <person name="Thang M."/>
            <person name="Chan C."/>
        </authorList>
    </citation>
    <scope>NUCLEOTIDE SEQUENCE</scope>
</reference>
<keyword evidence="1" id="KW-0575">Peroxidase</keyword>
<dbReference type="PRINTS" id="PR00458">
    <property type="entry name" value="PEROXIDASE"/>
</dbReference>
<evidence type="ECO:0000256" key="4">
    <source>
        <dbReference type="ARBA" id="ARBA00023002"/>
    </source>
</evidence>